<name>W0LA30_9GAMM</name>
<dbReference type="Proteomes" id="UP000019030">
    <property type="component" value="Chromosome"/>
</dbReference>
<dbReference type="GO" id="GO:0022857">
    <property type="term" value="F:transmembrane transporter activity"/>
    <property type="evidence" value="ECO:0007669"/>
    <property type="project" value="InterPro"/>
</dbReference>
<keyword evidence="1" id="KW-0812">Transmembrane</keyword>
<keyword evidence="1" id="KW-1133">Transmembrane helix</keyword>
<evidence type="ECO:0000313" key="2">
    <source>
        <dbReference type="EMBL" id="AHG20571.1"/>
    </source>
</evidence>
<feature type="transmembrane region" description="Helical" evidence="1">
    <location>
        <begin position="155"/>
        <end position="174"/>
    </location>
</feature>
<feature type="transmembrane region" description="Helical" evidence="1">
    <location>
        <begin position="410"/>
        <end position="427"/>
    </location>
</feature>
<reference evidence="2 3" key="1">
    <citation type="submission" date="2014-01" db="EMBL/GenBank/DDBJ databases">
        <title>Isolation of Serratia multitudinisentens RB-25 from Ex-Landfill site.</title>
        <authorList>
            <person name="Robson E.H.J."/>
        </authorList>
    </citation>
    <scope>NUCLEOTIDE SEQUENCE [LARGE SCALE GENOMIC DNA]</scope>
    <source>
        <strain evidence="2 3">RB-25</strain>
    </source>
</reference>
<keyword evidence="1" id="KW-0472">Membrane</keyword>
<protein>
    <submittedName>
        <fullName evidence="2">Fusaric acid resistance protein</fullName>
    </submittedName>
</protein>
<accession>W0LA30</accession>
<dbReference type="Pfam" id="PF04632">
    <property type="entry name" value="FUSC"/>
    <property type="match status" value="1"/>
</dbReference>
<dbReference type="HOGENOM" id="CLU_023392_0_0_6"/>
<reference evidence="2 3" key="2">
    <citation type="submission" date="2015-03" db="EMBL/GenBank/DDBJ databases">
        <authorList>
            <person name="Chan K.-G."/>
        </authorList>
    </citation>
    <scope>NUCLEOTIDE SEQUENCE [LARGE SCALE GENOMIC DNA]</scope>
    <source>
        <strain evidence="2 3">RB-25</strain>
    </source>
</reference>
<feature type="transmembrane region" description="Helical" evidence="1">
    <location>
        <begin position="33"/>
        <end position="60"/>
    </location>
</feature>
<dbReference type="STRING" id="1441930.Z042_13760"/>
<dbReference type="PATRIC" id="fig|1441930.4.peg.2729"/>
<feature type="transmembrane region" description="Helical" evidence="1">
    <location>
        <begin position="125"/>
        <end position="143"/>
    </location>
</feature>
<feature type="transmembrane region" description="Helical" evidence="1">
    <location>
        <begin position="466"/>
        <end position="489"/>
    </location>
</feature>
<dbReference type="KEGG" id="sfo:Z042_13760"/>
<gene>
    <name evidence="2" type="ORF">Z042_13760</name>
</gene>
<feature type="transmembrane region" description="Helical" evidence="1">
    <location>
        <begin position="101"/>
        <end position="118"/>
    </location>
</feature>
<feature type="transmembrane region" description="Helical" evidence="1">
    <location>
        <begin position="72"/>
        <end position="95"/>
    </location>
</feature>
<proteinExistence type="predicted"/>
<dbReference type="AlphaFoldDB" id="W0LA30"/>
<dbReference type="GO" id="GO:0005886">
    <property type="term" value="C:plasma membrane"/>
    <property type="evidence" value="ECO:0007669"/>
    <property type="project" value="InterPro"/>
</dbReference>
<feature type="transmembrane region" description="Helical" evidence="1">
    <location>
        <begin position="382"/>
        <end position="404"/>
    </location>
</feature>
<feature type="transmembrane region" description="Helical" evidence="1">
    <location>
        <begin position="434"/>
        <end position="454"/>
    </location>
</feature>
<dbReference type="EMBL" id="CP007044">
    <property type="protein sequence ID" value="AHG20571.1"/>
    <property type="molecule type" value="Genomic_DNA"/>
</dbReference>
<dbReference type="eggNOG" id="COG1289">
    <property type="taxonomic scope" value="Bacteria"/>
</dbReference>
<sequence>MTTTVNWARGAVLRQVKADLAWFPGRFAMSWRVGALCALMAMIAMLYGIPESAISCYLILFVMKPDAVESMVMAIAVSILISIVVGVLLLILPYALASAPLRMAVLVISSFAFLWLGSASKLGPVGSIIALVIAFVMSLLGNVPNGELATRAVLYAWLMAVSPMMLLVVFNLFLGRAPWKLLRASLSARLAIAAGALRQPDPTSLEKIKALLLEGQNEHQQRALLIRIFHLRPAAEAAWLESAVKSSYRLLLAISALSASTSASTRLELADWCSAAALAISEGRAVETPTFAQPHDAGEMKDAVLALAQPDNTVDTNAPKASFFVEDAFTSPVHQYFALKTTAASIICYLVYTALDWQDIHTAMITCYVAALGTTGETVHKLALRIVGCLIGALIGVLSIIFIIPWMTDIGQLMALIFGALLLAAWVSSGNERIAYAGIQIGLAFLLTVLNGFGPSTDLAVALDRVLGILLGNLVVYLIFTQLWPAAIVDSVRHRIRNALTSLLNLAALPAGARPAAIRAATRVEEEIAGAREALKLLPFEPPSLRPAHDEYIRLKDILNEIETVCPPLFLPVKKSPGDVERLRRLCAKDNAANTADVTRCFTATASPVDLRIQQSIKRLEELLK</sequence>
<evidence type="ECO:0000256" key="1">
    <source>
        <dbReference type="SAM" id="Phobius"/>
    </source>
</evidence>
<dbReference type="RefSeq" id="WP_024912748.1">
    <property type="nucleotide sequence ID" value="NZ_CP007044.2"/>
</dbReference>
<organism evidence="2 3">
    <name type="scientific">Chania multitudinisentens RB-25</name>
    <dbReference type="NCBI Taxonomy" id="1441930"/>
    <lineage>
        <taxon>Bacteria</taxon>
        <taxon>Pseudomonadati</taxon>
        <taxon>Pseudomonadota</taxon>
        <taxon>Gammaproteobacteria</taxon>
        <taxon>Enterobacterales</taxon>
        <taxon>Yersiniaceae</taxon>
        <taxon>Chania</taxon>
    </lineage>
</organism>
<dbReference type="InterPro" id="IPR006726">
    <property type="entry name" value="PHBA_efflux_AaeB/fusaric-R"/>
</dbReference>
<evidence type="ECO:0000313" key="3">
    <source>
        <dbReference type="Proteomes" id="UP000019030"/>
    </source>
</evidence>
<keyword evidence="3" id="KW-1185">Reference proteome</keyword>